<dbReference type="Pfam" id="PF13501">
    <property type="entry name" value="SoxY"/>
    <property type="match status" value="1"/>
</dbReference>
<name>A0A916UN41_9BURK</name>
<dbReference type="PROSITE" id="PS51318">
    <property type="entry name" value="TAT"/>
    <property type="match status" value="1"/>
</dbReference>
<protein>
    <submittedName>
        <fullName evidence="3">Sulfur oxidation protein SoxY</fullName>
    </submittedName>
</protein>
<evidence type="ECO:0000313" key="3">
    <source>
        <dbReference type="EMBL" id="GGC78249.1"/>
    </source>
</evidence>
<reference evidence="3" key="2">
    <citation type="submission" date="2020-09" db="EMBL/GenBank/DDBJ databases">
        <authorList>
            <person name="Sun Q."/>
            <person name="Zhou Y."/>
        </authorList>
    </citation>
    <scope>NUCLEOTIDE SEQUENCE</scope>
    <source>
        <strain evidence="3">CGMCC 1.10998</strain>
    </source>
</reference>
<evidence type="ECO:0000256" key="1">
    <source>
        <dbReference type="SAM" id="MobiDB-lite"/>
    </source>
</evidence>
<dbReference type="RefSeq" id="WP_229751092.1">
    <property type="nucleotide sequence ID" value="NZ_BMED01000002.1"/>
</dbReference>
<dbReference type="InterPro" id="IPR006311">
    <property type="entry name" value="TAT_signal"/>
</dbReference>
<proteinExistence type="predicted"/>
<dbReference type="InterPro" id="IPR038162">
    <property type="entry name" value="SoxY_sf"/>
</dbReference>
<feature type="domain" description="Ig-like SoxY" evidence="2">
    <location>
        <begin position="71"/>
        <end position="169"/>
    </location>
</feature>
<dbReference type="Proteomes" id="UP000637423">
    <property type="component" value="Unassembled WGS sequence"/>
</dbReference>
<feature type="region of interest" description="Disordered" evidence="1">
    <location>
        <begin position="1"/>
        <end position="25"/>
    </location>
</feature>
<keyword evidence="4" id="KW-1185">Reference proteome</keyword>
<evidence type="ECO:0000259" key="2">
    <source>
        <dbReference type="Pfam" id="PF13501"/>
    </source>
</evidence>
<dbReference type="InterPro" id="IPR030997">
    <property type="entry name" value="SoxY_para_1"/>
</dbReference>
<gene>
    <name evidence="3" type="ORF">GCM10011396_26820</name>
</gene>
<dbReference type="Gene3D" id="2.60.40.2470">
    <property type="entry name" value="SoxY domain"/>
    <property type="match status" value="1"/>
</dbReference>
<organism evidence="3 4">
    <name type="scientific">Undibacterium terreum</name>
    <dbReference type="NCBI Taxonomy" id="1224302"/>
    <lineage>
        <taxon>Bacteria</taxon>
        <taxon>Pseudomonadati</taxon>
        <taxon>Pseudomonadota</taxon>
        <taxon>Betaproteobacteria</taxon>
        <taxon>Burkholderiales</taxon>
        <taxon>Oxalobacteraceae</taxon>
        <taxon>Undibacterium</taxon>
    </lineage>
</organism>
<comment type="caution">
    <text evidence="3">The sequence shown here is derived from an EMBL/GenBank/DDBJ whole genome shotgun (WGS) entry which is preliminary data.</text>
</comment>
<reference evidence="3" key="1">
    <citation type="journal article" date="2014" name="Int. J. Syst. Evol. Microbiol.">
        <title>Complete genome sequence of Corynebacterium casei LMG S-19264T (=DSM 44701T), isolated from a smear-ripened cheese.</title>
        <authorList>
            <consortium name="US DOE Joint Genome Institute (JGI-PGF)"/>
            <person name="Walter F."/>
            <person name="Albersmeier A."/>
            <person name="Kalinowski J."/>
            <person name="Ruckert C."/>
        </authorList>
    </citation>
    <scope>NUCLEOTIDE SEQUENCE</scope>
    <source>
        <strain evidence="3">CGMCC 1.10998</strain>
    </source>
</reference>
<dbReference type="EMBL" id="BMED01000002">
    <property type="protein sequence ID" value="GGC78249.1"/>
    <property type="molecule type" value="Genomic_DNA"/>
</dbReference>
<feature type="compositionally biased region" description="Polar residues" evidence="1">
    <location>
        <begin position="1"/>
        <end position="23"/>
    </location>
</feature>
<dbReference type="AlphaFoldDB" id="A0A916UN41"/>
<sequence length="174" mass="18235">MSEQAGEQMGEQMNSADQSSGQAASPLRRRLLKAGAVLGAWIVVSPAMSAPSEDLATAIRSYTDGAAALPGKVKLDVATLVDNGNTVPITITVDSPMTAAEHVVKIAVFNEKNPQRDVIKFTLGPRAGKAEVSSRIRLATSQKLVAIAQTSDGRFWSDSVDVIVTLAACIEGDV</sequence>
<accession>A0A916UN41</accession>
<dbReference type="InterPro" id="IPR032711">
    <property type="entry name" value="SoxY"/>
</dbReference>
<evidence type="ECO:0000313" key="4">
    <source>
        <dbReference type="Proteomes" id="UP000637423"/>
    </source>
</evidence>
<dbReference type="NCBIfam" id="TIGR04487">
    <property type="entry name" value="SoxY_para_1"/>
    <property type="match status" value="1"/>
</dbReference>